<gene>
    <name evidence="1" type="ORF">STAS_02361</name>
</gene>
<organism evidence="1 2">
    <name type="scientific">Striga asiatica</name>
    <name type="common">Asiatic witchweed</name>
    <name type="synonym">Buchnera asiatica</name>
    <dbReference type="NCBI Taxonomy" id="4170"/>
    <lineage>
        <taxon>Eukaryota</taxon>
        <taxon>Viridiplantae</taxon>
        <taxon>Streptophyta</taxon>
        <taxon>Embryophyta</taxon>
        <taxon>Tracheophyta</taxon>
        <taxon>Spermatophyta</taxon>
        <taxon>Magnoliopsida</taxon>
        <taxon>eudicotyledons</taxon>
        <taxon>Gunneridae</taxon>
        <taxon>Pentapetalae</taxon>
        <taxon>asterids</taxon>
        <taxon>lamiids</taxon>
        <taxon>Lamiales</taxon>
        <taxon>Orobanchaceae</taxon>
        <taxon>Buchnereae</taxon>
        <taxon>Striga</taxon>
    </lineage>
</organism>
<dbReference type="AlphaFoldDB" id="A0A5A7P1M0"/>
<comment type="caution">
    <text evidence="1">The sequence shown here is derived from an EMBL/GenBank/DDBJ whole genome shotgun (WGS) entry which is preliminary data.</text>
</comment>
<evidence type="ECO:0000313" key="1">
    <source>
        <dbReference type="EMBL" id="GER26695.1"/>
    </source>
</evidence>
<protein>
    <submittedName>
        <fullName evidence="1">Nuclear poly(A) polymerase</fullName>
    </submittedName>
</protein>
<dbReference type="EMBL" id="BKCP01001114">
    <property type="protein sequence ID" value="GER26695.1"/>
    <property type="molecule type" value="Genomic_DNA"/>
</dbReference>
<dbReference type="Proteomes" id="UP000325081">
    <property type="component" value="Unassembled WGS sequence"/>
</dbReference>
<keyword evidence="2" id="KW-1185">Reference proteome</keyword>
<accession>A0A5A7P1M0</accession>
<name>A0A5A7P1M0_STRAF</name>
<sequence>MYIIYPIHHTFNIEQEMRLLMTVQVSWLRSSQTVYSLFLKQVKFTNPLDVHRPSSSASLKNKRLPDTWAHSGIYETGPSTMYVVATNIPPGFKTRLISATY</sequence>
<evidence type="ECO:0000313" key="2">
    <source>
        <dbReference type="Proteomes" id="UP000325081"/>
    </source>
</evidence>
<reference evidence="2" key="1">
    <citation type="journal article" date="2019" name="Curr. Biol.">
        <title>Genome Sequence of Striga asiatica Provides Insight into the Evolution of Plant Parasitism.</title>
        <authorList>
            <person name="Yoshida S."/>
            <person name="Kim S."/>
            <person name="Wafula E.K."/>
            <person name="Tanskanen J."/>
            <person name="Kim Y.M."/>
            <person name="Honaas L."/>
            <person name="Yang Z."/>
            <person name="Spallek T."/>
            <person name="Conn C.E."/>
            <person name="Ichihashi Y."/>
            <person name="Cheong K."/>
            <person name="Cui S."/>
            <person name="Der J.P."/>
            <person name="Gundlach H."/>
            <person name="Jiao Y."/>
            <person name="Hori C."/>
            <person name="Ishida J.K."/>
            <person name="Kasahara H."/>
            <person name="Kiba T."/>
            <person name="Kim M.S."/>
            <person name="Koo N."/>
            <person name="Laohavisit A."/>
            <person name="Lee Y.H."/>
            <person name="Lumba S."/>
            <person name="McCourt P."/>
            <person name="Mortimer J.C."/>
            <person name="Mutuku J.M."/>
            <person name="Nomura T."/>
            <person name="Sasaki-Sekimoto Y."/>
            <person name="Seto Y."/>
            <person name="Wang Y."/>
            <person name="Wakatake T."/>
            <person name="Sakakibara H."/>
            <person name="Demura T."/>
            <person name="Yamaguchi S."/>
            <person name="Yoneyama K."/>
            <person name="Manabe R.I."/>
            <person name="Nelson D.C."/>
            <person name="Schulman A.H."/>
            <person name="Timko M.P."/>
            <person name="dePamphilis C.W."/>
            <person name="Choi D."/>
            <person name="Shirasu K."/>
        </authorList>
    </citation>
    <scope>NUCLEOTIDE SEQUENCE [LARGE SCALE GENOMIC DNA]</scope>
    <source>
        <strain evidence="2">cv. UVA1</strain>
    </source>
</reference>
<proteinExistence type="predicted"/>